<evidence type="ECO:0000256" key="1">
    <source>
        <dbReference type="ARBA" id="ARBA00001933"/>
    </source>
</evidence>
<evidence type="ECO:0000313" key="5">
    <source>
        <dbReference type="EMBL" id="NKQ27620.1"/>
    </source>
</evidence>
<dbReference type="InterPro" id="IPR040570">
    <property type="entry name" value="LAL_C2"/>
</dbReference>
<gene>
    <name evidence="5" type="ORF">HF200_25210</name>
</gene>
<dbReference type="PANTHER" id="PTHR10314">
    <property type="entry name" value="CYSTATHIONINE BETA-SYNTHASE"/>
    <property type="match status" value="1"/>
</dbReference>
<organism evidence="5 6">
    <name type="scientific">Streptomyces galbus</name>
    <dbReference type="NCBI Taxonomy" id="33898"/>
    <lineage>
        <taxon>Bacteria</taxon>
        <taxon>Bacillati</taxon>
        <taxon>Actinomycetota</taxon>
        <taxon>Actinomycetes</taxon>
        <taxon>Kitasatosporales</taxon>
        <taxon>Streptomycetaceae</taxon>
        <taxon>Streptomyces</taxon>
    </lineage>
</organism>
<dbReference type="SUPFAM" id="SSF53686">
    <property type="entry name" value="Tryptophan synthase beta subunit-like PLP-dependent enzymes"/>
    <property type="match status" value="1"/>
</dbReference>
<dbReference type="PROSITE" id="PS50975">
    <property type="entry name" value="ATP_GRASP"/>
    <property type="match status" value="1"/>
</dbReference>
<evidence type="ECO:0000256" key="2">
    <source>
        <dbReference type="ARBA" id="ARBA00022898"/>
    </source>
</evidence>
<dbReference type="InterPro" id="IPR050214">
    <property type="entry name" value="Cys_Synth/Cystath_Beta-Synth"/>
</dbReference>
<dbReference type="Proteomes" id="UP000744032">
    <property type="component" value="Unassembled WGS sequence"/>
</dbReference>
<dbReference type="Pfam" id="PF00291">
    <property type="entry name" value="PALP"/>
    <property type="match status" value="1"/>
</dbReference>
<dbReference type="SUPFAM" id="SSF56059">
    <property type="entry name" value="Glutathione synthetase ATP-binding domain-like"/>
    <property type="match status" value="1"/>
</dbReference>
<evidence type="ECO:0000259" key="4">
    <source>
        <dbReference type="PROSITE" id="PS50975"/>
    </source>
</evidence>
<proteinExistence type="predicted"/>
<feature type="domain" description="ATP-grasp" evidence="4">
    <location>
        <begin position="121"/>
        <end position="320"/>
    </location>
</feature>
<dbReference type="EMBL" id="JAAXMD010000299">
    <property type="protein sequence ID" value="NKQ27620.1"/>
    <property type="molecule type" value="Genomic_DNA"/>
</dbReference>
<keyword evidence="3" id="KW-0547">Nucleotide-binding</keyword>
<dbReference type="InterPro" id="IPR036052">
    <property type="entry name" value="TrpB-like_PALP_sf"/>
</dbReference>
<dbReference type="InterPro" id="IPR011761">
    <property type="entry name" value="ATP-grasp"/>
</dbReference>
<dbReference type="Gene3D" id="3.40.50.1100">
    <property type="match status" value="2"/>
</dbReference>
<accession>A0ABX1IPQ2</accession>
<dbReference type="Pfam" id="PF18603">
    <property type="entry name" value="LAL_C2"/>
    <property type="match status" value="1"/>
</dbReference>
<name>A0ABX1IPQ2_STRGB</name>
<dbReference type="Gene3D" id="3.40.50.20">
    <property type="match status" value="1"/>
</dbReference>
<dbReference type="Pfam" id="PF13535">
    <property type="entry name" value="ATP-grasp_4"/>
    <property type="match status" value="1"/>
</dbReference>
<protein>
    <submittedName>
        <fullName evidence="5">Pyridoxal-phosphate dependent enzyme</fullName>
    </submittedName>
</protein>
<reference evidence="5 6" key="1">
    <citation type="submission" date="2020-04" db="EMBL/GenBank/DDBJ databases">
        <title>Genome sequence of Streptomyces galbus strain I339.</title>
        <authorList>
            <person name="Silva E.A.N."/>
            <person name="Merces M."/>
            <person name="Castelo Branco A.P.O.T."/>
            <person name="Vasconcelos P.C."/>
            <person name="Costa N.P."/>
            <person name="Marinho G.C.S."/>
            <person name="Oliveira C.J.B."/>
            <person name="Araujo D."/>
            <person name="Rodrigues Junior V.S."/>
            <person name="Almeida R."/>
            <person name="Silva Filho U.R."/>
            <person name="Andrade A.S.A."/>
            <person name="Cibulski S.P."/>
        </authorList>
    </citation>
    <scope>NUCLEOTIDE SEQUENCE [LARGE SCALE GENOMIC DNA]</scope>
    <source>
        <strain evidence="5 6">I339</strain>
    </source>
</reference>
<keyword evidence="6" id="KW-1185">Reference proteome</keyword>
<comment type="cofactor">
    <cofactor evidence="1">
        <name>pyridoxal 5'-phosphate</name>
        <dbReference type="ChEBI" id="CHEBI:597326"/>
    </cofactor>
</comment>
<evidence type="ECO:0000313" key="6">
    <source>
        <dbReference type="Proteomes" id="UP000744032"/>
    </source>
</evidence>
<comment type="caution">
    <text evidence="5">The sequence shown here is derived from an EMBL/GenBank/DDBJ whole genome shotgun (WGS) entry which is preliminary data.</text>
</comment>
<keyword evidence="2" id="KW-0663">Pyridoxal phosphate</keyword>
<keyword evidence="3" id="KW-0067">ATP-binding</keyword>
<dbReference type="SMART" id="SM01209">
    <property type="entry name" value="GARS_A"/>
    <property type="match status" value="1"/>
</dbReference>
<sequence>MIHVGVVESNLSGSGFEGLQIIKELDCRVTFFTRDLDRYLAVPGGPAYFEQYVDEIVHCETNIYEELLPHVHAAGEKHPFDAFLTLAEYDVVVAAQVAVPLGLPPVSVDGVATARNKALMRRRCAELGVAIPAFRTVRDPAEAEAAAAEIGLPCVVKPADETSSADVRLVDTAAQAAEHIALIQSRRENTRGQARYHELMVEEYLSGPEVSVEVLADGDRYEVFGVTDKSVVGQGYFVELAHTFPSSLPEPVVRACGDLAVEALRAVGFDLGMAHVEIKVTPAGPKLIEINPRPAGGKITYLVDRALGIKSLELVARQYLGQPLPARVLPEQPVGGAAIRYLTAQPGRVVSVGGLERAAALPGVEEVVVKPKPGSVIRELRRNGDRAGHVLVVADTAELAARTAEAATQEISIRTEPVLRRPVADSLVDLIGGTPLLRLPVHRVVDGAPDDAEVLAKLELFNPWSSSKDRAALSMLRGAEERGLLTPGDGTVIEATSGNTGISLAALAAARGYRCVIVLPDNATQERVAILRSLGAEVVRTPHTGGYQAAVDKAEELHRQTPGSWFCCQHDNPDNTRAHYETTGPEIWSDADGRIDVFVAGVGTGGTLSGAGRYLREAHPAGRIVAVEPAGSPLLSGGEPGTHSIPGFNGGFIAPTTERHLIDEVIAVSDADALDTTRRLAARAGLLVGVSAGAVVHAAGVLAARPEYRGRRIVTLLPDTGERYLSLLGREAEAVPAGAVAAAAAAEAGGAR</sequence>
<dbReference type="CDD" id="cd01561">
    <property type="entry name" value="CBS_like"/>
    <property type="match status" value="1"/>
</dbReference>
<evidence type="ECO:0000256" key="3">
    <source>
        <dbReference type="PROSITE-ProRule" id="PRU00409"/>
    </source>
</evidence>
<dbReference type="InterPro" id="IPR001926">
    <property type="entry name" value="TrpB-like_PALP"/>
</dbReference>
<dbReference type="Gene3D" id="3.30.470.20">
    <property type="entry name" value="ATP-grasp fold, B domain"/>
    <property type="match status" value="1"/>
</dbReference>